<accession>A6DPV0</accession>
<reference evidence="3 4" key="1">
    <citation type="journal article" date="2010" name="J. Bacteriol.">
        <title>Genome sequence of Lentisphaera araneosa HTCC2155T, the type species of the order Lentisphaerales in the phylum Lentisphaerae.</title>
        <authorList>
            <person name="Thrash J.C."/>
            <person name="Cho J.C."/>
            <person name="Vergin K.L."/>
            <person name="Morris R.M."/>
            <person name="Giovannoni S.J."/>
        </authorList>
    </citation>
    <scope>NUCLEOTIDE SEQUENCE [LARGE SCALE GENOMIC DNA]</scope>
    <source>
        <strain evidence="3 4">HTCC2155</strain>
    </source>
</reference>
<evidence type="ECO:0000313" key="4">
    <source>
        <dbReference type="Proteomes" id="UP000004947"/>
    </source>
</evidence>
<evidence type="ECO:0000313" key="3">
    <source>
        <dbReference type="EMBL" id="EDM26395.1"/>
    </source>
</evidence>
<keyword evidence="2" id="KW-0812">Transmembrane</keyword>
<dbReference type="InterPro" id="IPR000983">
    <property type="entry name" value="Bac_GSPG_pilin"/>
</dbReference>
<feature type="transmembrane region" description="Helical" evidence="2">
    <location>
        <begin position="6"/>
        <end position="27"/>
    </location>
</feature>
<dbReference type="OrthoDB" id="255848at2"/>
<dbReference type="NCBIfam" id="TIGR02532">
    <property type="entry name" value="IV_pilin_GFxxxE"/>
    <property type="match status" value="1"/>
</dbReference>
<dbReference type="PANTHER" id="PTHR30093">
    <property type="entry name" value="GENERAL SECRETION PATHWAY PROTEIN G"/>
    <property type="match status" value="1"/>
</dbReference>
<name>A6DPV0_9BACT</name>
<dbReference type="Proteomes" id="UP000004947">
    <property type="component" value="Unassembled WGS sequence"/>
</dbReference>
<evidence type="ECO:0000256" key="2">
    <source>
        <dbReference type="SAM" id="Phobius"/>
    </source>
</evidence>
<keyword evidence="1" id="KW-0488">Methylation</keyword>
<dbReference type="InterPro" id="IPR012902">
    <property type="entry name" value="N_methyl_site"/>
</dbReference>
<dbReference type="GO" id="GO:0015627">
    <property type="term" value="C:type II protein secretion system complex"/>
    <property type="evidence" value="ECO:0007669"/>
    <property type="project" value="InterPro"/>
</dbReference>
<keyword evidence="2" id="KW-0472">Membrane</keyword>
<protein>
    <submittedName>
        <fullName evidence="3">Uncharacterized protein</fullName>
    </submittedName>
</protein>
<keyword evidence="2" id="KW-1133">Transmembrane helix</keyword>
<organism evidence="3 4">
    <name type="scientific">Lentisphaera araneosa HTCC2155</name>
    <dbReference type="NCBI Taxonomy" id="313628"/>
    <lineage>
        <taxon>Bacteria</taxon>
        <taxon>Pseudomonadati</taxon>
        <taxon>Lentisphaerota</taxon>
        <taxon>Lentisphaeria</taxon>
        <taxon>Lentisphaerales</taxon>
        <taxon>Lentisphaeraceae</taxon>
        <taxon>Lentisphaera</taxon>
    </lineage>
</organism>
<dbReference type="PRINTS" id="PR00813">
    <property type="entry name" value="BCTERIALGSPG"/>
</dbReference>
<dbReference type="GO" id="GO:0015628">
    <property type="term" value="P:protein secretion by the type II secretion system"/>
    <property type="evidence" value="ECO:0007669"/>
    <property type="project" value="InterPro"/>
</dbReference>
<proteinExistence type="predicted"/>
<dbReference type="AlphaFoldDB" id="A6DPV0"/>
<dbReference type="STRING" id="313628.LNTAR_20027"/>
<evidence type="ECO:0000256" key="1">
    <source>
        <dbReference type="ARBA" id="ARBA00022481"/>
    </source>
</evidence>
<comment type="caution">
    <text evidence="3">The sequence shown here is derived from an EMBL/GenBank/DDBJ whole genome shotgun (WGS) entry which is preliminary data.</text>
</comment>
<sequence>MKKFTLIELLVVIAIIGILASLLLPVLSKARKRSKQVVCINQVKQIGSATYMYTSDNDGYYPLNPPQHRLATYLGGNPTDADMTKMQLRKSVPSEVASASRLAAQVWECPTDIFNNNNRKQFGNSYSLNGFYNANGPETGGTDDQTIIYGGYNLPWYTRQVTDVAGPTILLGCNIYSGPSPMRFNSYPSSAYIAVRRWRVVTGLLGGAPWDAVKSSWSKSYHNKNSFNAVFTDGHAENLTAPSTVNGNINIWVRGGRQYSMWAINK</sequence>
<dbReference type="RefSeq" id="WP_007279881.1">
    <property type="nucleotide sequence ID" value="NZ_ABCK01000017.1"/>
</dbReference>
<dbReference type="EMBL" id="ABCK01000017">
    <property type="protein sequence ID" value="EDM26395.1"/>
    <property type="molecule type" value="Genomic_DNA"/>
</dbReference>
<keyword evidence="4" id="KW-1185">Reference proteome</keyword>
<dbReference type="SUPFAM" id="SSF54523">
    <property type="entry name" value="Pili subunits"/>
    <property type="match status" value="1"/>
</dbReference>
<gene>
    <name evidence="3" type="ORF">LNTAR_20027</name>
</gene>
<dbReference type="Gene3D" id="3.30.700.10">
    <property type="entry name" value="Glycoprotein, Type 4 Pilin"/>
    <property type="match status" value="1"/>
</dbReference>
<dbReference type="InterPro" id="IPR045584">
    <property type="entry name" value="Pilin-like"/>
</dbReference>
<dbReference type="eggNOG" id="COG2165">
    <property type="taxonomic scope" value="Bacteria"/>
</dbReference>